<evidence type="ECO:0000313" key="1">
    <source>
        <dbReference type="EMBL" id="MFC6764506.1"/>
    </source>
</evidence>
<keyword evidence="2" id="KW-1185">Reference proteome</keyword>
<reference evidence="1 2" key="1">
    <citation type="journal article" date="2019" name="Int. J. Syst. Evol. Microbiol.">
        <title>The Global Catalogue of Microorganisms (GCM) 10K type strain sequencing project: providing services to taxonomists for standard genome sequencing and annotation.</title>
        <authorList>
            <consortium name="The Broad Institute Genomics Platform"/>
            <consortium name="The Broad Institute Genome Sequencing Center for Infectious Disease"/>
            <person name="Wu L."/>
            <person name="Ma J."/>
        </authorList>
    </citation>
    <scope>NUCLEOTIDE SEQUENCE [LARGE SCALE GENOMIC DNA]</scope>
    <source>
        <strain evidence="1 2">LMG 29247</strain>
    </source>
</reference>
<dbReference type="Proteomes" id="UP001596383">
    <property type="component" value="Unassembled WGS sequence"/>
</dbReference>
<dbReference type="EMBL" id="JBHSWV010000089">
    <property type="protein sequence ID" value="MFC6764506.1"/>
    <property type="molecule type" value="Genomic_DNA"/>
</dbReference>
<name>A0ABD5SH37_9EURY</name>
<sequence>MADSWNRYAGDEFGAIWLDEPSHDEADLHDLLEMLGNKLNRTGYRAEAATKDFDEDIAEQRLEFADVLPDAPVV</sequence>
<proteinExistence type="predicted"/>
<dbReference type="AlphaFoldDB" id="A0ABD5SH37"/>
<accession>A0ABD5SH37</accession>
<comment type="caution">
    <text evidence="1">The sequence shown here is derived from an EMBL/GenBank/DDBJ whole genome shotgun (WGS) entry which is preliminary data.</text>
</comment>
<protein>
    <submittedName>
        <fullName evidence="1">Uncharacterized protein</fullName>
    </submittedName>
</protein>
<gene>
    <name evidence="1" type="ORF">ACFQE6_05485</name>
</gene>
<evidence type="ECO:0000313" key="2">
    <source>
        <dbReference type="Proteomes" id="UP001596383"/>
    </source>
</evidence>
<dbReference type="RefSeq" id="WP_273737566.1">
    <property type="nucleotide sequence ID" value="NZ_JAQIVI010000089.1"/>
</dbReference>
<organism evidence="1 2">
    <name type="scientific">Natrinema soli</name>
    <dbReference type="NCBI Taxonomy" id="1930624"/>
    <lineage>
        <taxon>Archaea</taxon>
        <taxon>Methanobacteriati</taxon>
        <taxon>Methanobacteriota</taxon>
        <taxon>Stenosarchaea group</taxon>
        <taxon>Halobacteria</taxon>
        <taxon>Halobacteriales</taxon>
        <taxon>Natrialbaceae</taxon>
        <taxon>Natrinema</taxon>
    </lineage>
</organism>